<dbReference type="Pfam" id="PF11903">
    <property type="entry name" value="ParD_like"/>
    <property type="match status" value="1"/>
</dbReference>
<organism evidence="1 2">
    <name type="scientific">Pseudacidovorax intermedius</name>
    <dbReference type="NCBI Taxonomy" id="433924"/>
    <lineage>
        <taxon>Bacteria</taxon>
        <taxon>Pseudomonadati</taxon>
        <taxon>Pseudomonadota</taxon>
        <taxon>Betaproteobacteria</taxon>
        <taxon>Burkholderiales</taxon>
        <taxon>Comamonadaceae</taxon>
        <taxon>Pseudacidovorax</taxon>
    </lineage>
</organism>
<gene>
    <name evidence="1" type="ORF">NS331_13345</name>
</gene>
<keyword evidence="2" id="KW-1185">Reference proteome</keyword>
<proteinExistence type="predicted"/>
<dbReference type="RefSeq" id="WP_058642472.1">
    <property type="nucleotide sequence ID" value="NZ_LDSL01000076.1"/>
</dbReference>
<dbReference type="AlphaFoldDB" id="A0A147GTF5"/>
<name>A0A147GTF5_9BURK</name>
<dbReference type="Proteomes" id="UP000072741">
    <property type="component" value="Unassembled WGS sequence"/>
</dbReference>
<evidence type="ECO:0008006" key="3">
    <source>
        <dbReference type="Google" id="ProtNLM"/>
    </source>
</evidence>
<protein>
    <recommendedName>
        <fullName evidence="3">ParD-like antitoxin of type II ParDE toxin-antitoxin system</fullName>
    </recommendedName>
</protein>
<accession>A0A147GTF5</accession>
<evidence type="ECO:0000313" key="1">
    <source>
        <dbReference type="EMBL" id="KTT20784.1"/>
    </source>
</evidence>
<evidence type="ECO:0000313" key="2">
    <source>
        <dbReference type="Proteomes" id="UP000072741"/>
    </source>
</evidence>
<dbReference type="OrthoDB" id="5422561at2"/>
<comment type="caution">
    <text evidence="1">The sequence shown here is derived from an EMBL/GenBank/DDBJ whole genome shotgun (WGS) entry which is preliminary data.</text>
</comment>
<reference evidence="1 2" key="1">
    <citation type="journal article" date="2016" name="Front. Microbiol.">
        <title>Genomic Resource of Rice Seed Associated Bacteria.</title>
        <authorList>
            <person name="Midha S."/>
            <person name="Bansal K."/>
            <person name="Sharma S."/>
            <person name="Kumar N."/>
            <person name="Patil P.P."/>
            <person name="Chaudhry V."/>
            <person name="Patil P.B."/>
        </authorList>
    </citation>
    <scope>NUCLEOTIDE SEQUENCE [LARGE SCALE GENOMIC DNA]</scope>
    <source>
        <strain evidence="1 2">NS331</strain>
    </source>
</reference>
<dbReference type="InterPro" id="IPR021831">
    <property type="entry name" value="ParD-like"/>
</dbReference>
<sequence length="110" mass="11818">MPSNSIRVEATLFEAARAEGALQSRSTAQQIEHWARLGAALESCGLTVGQAATLLRTSGERAGDIDLWTFKRQRQQQDVSAAAAGKVTQAQLSWFSGGKARDLKLIGSPY</sequence>
<dbReference type="EMBL" id="LDSL01000076">
    <property type="protein sequence ID" value="KTT20784.1"/>
    <property type="molecule type" value="Genomic_DNA"/>
</dbReference>